<dbReference type="InterPro" id="IPR007353">
    <property type="entry name" value="DUF421"/>
</dbReference>
<reference evidence="9 10" key="1">
    <citation type="submission" date="2011-09" db="EMBL/GenBank/DDBJ databases">
        <authorList>
            <consortium name="US DOE Joint Genome Institute (JGI-PGF)"/>
            <person name="Lucas S."/>
            <person name="Han J."/>
            <person name="Lapidus A."/>
            <person name="Cheng J.-F."/>
            <person name="Goodwin L."/>
            <person name="Pitluck S."/>
            <person name="Peters L."/>
            <person name="Land M.L."/>
            <person name="Hauser L."/>
            <person name="Brambilla E."/>
            <person name="Klenk H.-P."/>
            <person name="Woyke T.J."/>
        </authorList>
    </citation>
    <scope>NUCLEOTIDE SEQUENCE [LARGE SCALE GENOMIC DNA]</scope>
    <source>
        <strain evidence="9 10">K62</strain>
    </source>
</reference>
<dbReference type="Proteomes" id="UP000005087">
    <property type="component" value="Chromosome"/>
</dbReference>
<evidence type="ECO:0000256" key="6">
    <source>
        <dbReference type="ARBA" id="ARBA00023136"/>
    </source>
</evidence>
<evidence type="ECO:0000256" key="1">
    <source>
        <dbReference type="ARBA" id="ARBA00004651"/>
    </source>
</evidence>
<reference evidence="10" key="2">
    <citation type="submission" date="2012-01" db="EMBL/GenBank/DDBJ databases">
        <title>Noncontiguous Finished sequence of chromosome of Saccharomonospora glauca K62.</title>
        <authorList>
            <consortium name="US DOE Joint Genome Institute"/>
            <person name="Lucas S."/>
            <person name="Han J."/>
            <person name="Lapidus A."/>
            <person name="Cheng J.-F."/>
            <person name="Goodwin L."/>
            <person name="Pitluck S."/>
            <person name="Peters L."/>
            <person name="Mikhailova N."/>
            <person name="Held B."/>
            <person name="Detter J.C."/>
            <person name="Han C."/>
            <person name="Tapia R."/>
            <person name="Land M."/>
            <person name="Hauser L."/>
            <person name="Kyrpides N."/>
            <person name="Ivanova N."/>
            <person name="Pagani I."/>
            <person name="Brambilla E.-M."/>
            <person name="Klenk H.-P."/>
            <person name="Woyke T."/>
        </authorList>
    </citation>
    <scope>NUCLEOTIDE SEQUENCE [LARGE SCALE GENOMIC DNA]</scope>
    <source>
        <strain evidence="10">K62</strain>
    </source>
</reference>
<evidence type="ECO:0000256" key="3">
    <source>
        <dbReference type="ARBA" id="ARBA00022475"/>
    </source>
</evidence>
<accession>I1D2L5</accession>
<evidence type="ECO:0000256" key="2">
    <source>
        <dbReference type="ARBA" id="ARBA00006448"/>
    </source>
</evidence>
<dbReference type="AlphaFoldDB" id="I1D2L5"/>
<name>I1D2L5_9PSEU</name>
<gene>
    <name evidence="9" type="ORF">SacglDRAFT_02294</name>
</gene>
<keyword evidence="6 7" id="KW-0472">Membrane</keyword>
<evidence type="ECO:0000256" key="7">
    <source>
        <dbReference type="SAM" id="Phobius"/>
    </source>
</evidence>
<sequence length="165" mass="17873">MDTVIRTLAIYLIIVVLFRVTGKRTMSQVTTVDLVLLLVISEATQQALLGNDFSLTTAALVIVTLVFFDRFADLLKFKSKKFSKLVEGAPVVLVAHGRPLEQRLRKEHLNVDDVLAAARSQRGLLRLDQIDYAILEGSGGISIIPATDTASRDRAGGETSAPPGA</sequence>
<dbReference type="OrthoDB" id="9778331at2"/>
<evidence type="ECO:0000256" key="5">
    <source>
        <dbReference type="ARBA" id="ARBA00022989"/>
    </source>
</evidence>
<feature type="transmembrane region" description="Helical" evidence="7">
    <location>
        <begin position="53"/>
        <end position="72"/>
    </location>
</feature>
<proteinExistence type="inferred from homology"/>
<dbReference type="GO" id="GO:0005886">
    <property type="term" value="C:plasma membrane"/>
    <property type="evidence" value="ECO:0007669"/>
    <property type="project" value="UniProtKB-SubCell"/>
</dbReference>
<dbReference type="PANTHER" id="PTHR34582">
    <property type="entry name" value="UPF0702 TRANSMEMBRANE PROTEIN YCAP"/>
    <property type="match status" value="1"/>
</dbReference>
<organism evidence="9 10">
    <name type="scientific">Saccharomonospora glauca K62</name>
    <dbReference type="NCBI Taxonomy" id="928724"/>
    <lineage>
        <taxon>Bacteria</taxon>
        <taxon>Bacillati</taxon>
        <taxon>Actinomycetota</taxon>
        <taxon>Actinomycetes</taxon>
        <taxon>Pseudonocardiales</taxon>
        <taxon>Pseudonocardiaceae</taxon>
        <taxon>Saccharomonospora</taxon>
    </lineage>
</organism>
<keyword evidence="3" id="KW-1003">Cell membrane</keyword>
<dbReference type="PANTHER" id="PTHR34582:SF6">
    <property type="entry name" value="UPF0702 TRANSMEMBRANE PROTEIN YCAP"/>
    <property type="match status" value="1"/>
</dbReference>
<dbReference type="STRING" id="928724.SacglDRAFT_02294"/>
<dbReference type="RefSeq" id="WP_005464611.1">
    <property type="nucleotide sequence ID" value="NZ_CM001484.1"/>
</dbReference>
<dbReference type="Pfam" id="PF04239">
    <property type="entry name" value="DUF421"/>
    <property type="match status" value="1"/>
</dbReference>
<evidence type="ECO:0000259" key="8">
    <source>
        <dbReference type="Pfam" id="PF04239"/>
    </source>
</evidence>
<dbReference type="HOGENOM" id="CLU_077149_3_1_11"/>
<protein>
    <submittedName>
        <fullName evidence="9">Putative membrane protein</fullName>
    </submittedName>
</protein>
<dbReference type="eggNOG" id="COG2323">
    <property type="taxonomic scope" value="Bacteria"/>
</dbReference>
<keyword evidence="10" id="KW-1185">Reference proteome</keyword>
<keyword evidence="5 7" id="KW-1133">Transmembrane helix</keyword>
<evidence type="ECO:0000313" key="10">
    <source>
        <dbReference type="Proteomes" id="UP000005087"/>
    </source>
</evidence>
<keyword evidence="4 7" id="KW-0812">Transmembrane</keyword>
<comment type="similarity">
    <text evidence="2">Belongs to the UPF0702 family.</text>
</comment>
<dbReference type="InterPro" id="IPR023090">
    <property type="entry name" value="UPF0702_alpha/beta_dom_sf"/>
</dbReference>
<feature type="domain" description="YetF C-terminal" evidence="8">
    <location>
        <begin position="78"/>
        <end position="148"/>
    </location>
</feature>
<dbReference type="EMBL" id="CM001484">
    <property type="protein sequence ID" value="EIE99189.1"/>
    <property type="molecule type" value="Genomic_DNA"/>
</dbReference>
<evidence type="ECO:0000313" key="9">
    <source>
        <dbReference type="EMBL" id="EIE99189.1"/>
    </source>
</evidence>
<dbReference type="Gene3D" id="3.30.240.20">
    <property type="entry name" value="bsu07140 like domains"/>
    <property type="match status" value="1"/>
</dbReference>
<evidence type="ECO:0000256" key="4">
    <source>
        <dbReference type="ARBA" id="ARBA00022692"/>
    </source>
</evidence>
<comment type="subcellular location">
    <subcellularLocation>
        <location evidence="1">Cell membrane</location>
        <topology evidence="1">Multi-pass membrane protein</topology>
    </subcellularLocation>
</comment>